<evidence type="ECO:0000259" key="13">
    <source>
        <dbReference type="Pfam" id="PF11789"/>
    </source>
</evidence>
<evidence type="ECO:0000256" key="11">
    <source>
        <dbReference type="ARBA" id="ARBA00031731"/>
    </source>
</evidence>
<dbReference type="EMBL" id="CVRI01000038">
    <property type="protein sequence ID" value="CRK94032.1"/>
    <property type="molecule type" value="Genomic_DNA"/>
</dbReference>
<organism evidence="14 15">
    <name type="scientific">Clunio marinus</name>
    <dbReference type="NCBI Taxonomy" id="568069"/>
    <lineage>
        <taxon>Eukaryota</taxon>
        <taxon>Metazoa</taxon>
        <taxon>Ecdysozoa</taxon>
        <taxon>Arthropoda</taxon>
        <taxon>Hexapoda</taxon>
        <taxon>Insecta</taxon>
        <taxon>Pterygota</taxon>
        <taxon>Neoptera</taxon>
        <taxon>Endopterygota</taxon>
        <taxon>Diptera</taxon>
        <taxon>Nematocera</taxon>
        <taxon>Chironomoidea</taxon>
        <taxon>Chironomidae</taxon>
        <taxon>Clunio</taxon>
    </lineage>
</organism>
<dbReference type="InterPro" id="IPR004181">
    <property type="entry name" value="Znf_MIZ"/>
</dbReference>
<evidence type="ECO:0000256" key="10">
    <source>
        <dbReference type="ARBA" id="ARBA00023242"/>
    </source>
</evidence>
<keyword evidence="7" id="KW-0863">Zinc-finger</keyword>
<dbReference type="PANTHER" id="PTHR21330">
    <property type="entry name" value="E3 SUMO-PROTEIN LIGASE NSE2"/>
    <property type="match status" value="1"/>
</dbReference>
<evidence type="ECO:0000256" key="1">
    <source>
        <dbReference type="ARBA" id="ARBA00004123"/>
    </source>
</evidence>
<proteinExistence type="inferred from homology"/>
<dbReference type="InterPro" id="IPR013083">
    <property type="entry name" value="Znf_RING/FYVE/PHD"/>
</dbReference>
<dbReference type="GO" id="GO:0016925">
    <property type="term" value="P:protein sumoylation"/>
    <property type="evidence" value="ECO:0007669"/>
    <property type="project" value="UniProtKB-UniPathway"/>
</dbReference>
<dbReference type="Proteomes" id="UP000183832">
    <property type="component" value="Unassembled WGS sequence"/>
</dbReference>
<evidence type="ECO:0000313" key="15">
    <source>
        <dbReference type="Proteomes" id="UP000183832"/>
    </source>
</evidence>
<dbReference type="InterPro" id="IPR026846">
    <property type="entry name" value="Nse2(Mms21)"/>
</dbReference>
<dbReference type="Gene3D" id="3.30.40.10">
    <property type="entry name" value="Zinc/RING finger domain, C3HC4 (zinc finger)"/>
    <property type="match status" value="1"/>
</dbReference>
<comment type="subcellular location">
    <subcellularLocation>
        <location evidence="1">Nucleus</location>
    </subcellularLocation>
</comment>
<keyword evidence="8" id="KW-0833">Ubl conjugation pathway</keyword>
<evidence type="ECO:0000256" key="12">
    <source>
        <dbReference type="ARBA" id="ARBA00032533"/>
    </source>
</evidence>
<comment type="pathway">
    <text evidence="2">Protein modification; protein sumoylation.</text>
</comment>
<reference evidence="14 15" key="1">
    <citation type="submission" date="2015-04" db="EMBL/GenBank/DDBJ databases">
        <authorList>
            <person name="Syromyatnikov M.Y."/>
            <person name="Popov V.N."/>
        </authorList>
    </citation>
    <scope>NUCLEOTIDE SEQUENCE [LARGE SCALE GENOMIC DNA]</scope>
</reference>
<dbReference type="AlphaFoldDB" id="A0A1J1I124"/>
<sequence length="183" mass="20662">MDIPAHVDKTLSSLLNVYSIVCKENPEYASLCVPTIKNLVEEVCKLEKEASLFKDQTENASSSVIVSGKETDRFKQFGEDLENIYLTMNTESDERTMNGENSMEENPTIYDPITKNPIADPVRNVICKHVYDKISITAAITQNKLHRCPYIGCVNKRMSLSNLKPDNDLKRKIMSSQADIDLI</sequence>
<evidence type="ECO:0000256" key="9">
    <source>
        <dbReference type="ARBA" id="ARBA00022833"/>
    </source>
</evidence>
<dbReference type="GO" id="GO:0061665">
    <property type="term" value="F:SUMO ligase activity"/>
    <property type="evidence" value="ECO:0007669"/>
    <property type="project" value="TreeGrafter"/>
</dbReference>
<dbReference type="STRING" id="568069.A0A1J1I124"/>
<keyword evidence="10" id="KW-0539">Nucleus</keyword>
<dbReference type="GO" id="GO:0000724">
    <property type="term" value="P:double-strand break repair via homologous recombination"/>
    <property type="evidence" value="ECO:0007669"/>
    <property type="project" value="InterPro"/>
</dbReference>
<evidence type="ECO:0000256" key="8">
    <source>
        <dbReference type="ARBA" id="ARBA00022786"/>
    </source>
</evidence>
<evidence type="ECO:0000256" key="2">
    <source>
        <dbReference type="ARBA" id="ARBA00004718"/>
    </source>
</evidence>
<protein>
    <recommendedName>
        <fullName evidence="4">E3 SUMO-protein ligase NSE2</fullName>
    </recommendedName>
    <alternativeName>
        <fullName evidence="11">E3 SUMO-protein transferase NSE2</fullName>
    </alternativeName>
    <alternativeName>
        <fullName evidence="12">Non-structural maintenance of chromosomes element 2 homolog</fullName>
    </alternativeName>
</protein>
<dbReference type="GO" id="GO:0030915">
    <property type="term" value="C:Smc5-Smc6 complex"/>
    <property type="evidence" value="ECO:0007669"/>
    <property type="project" value="InterPro"/>
</dbReference>
<accession>A0A1J1I124</accession>
<dbReference type="GO" id="GO:0008270">
    <property type="term" value="F:zinc ion binding"/>
    <property type="evidence" value="ECO:0007669"/>
    <property type="project" value="UniProtKB-KW"/>
</dbReference>
<evidence type="ECO:0000256" key="5">
    <source>
        <dbReference type="ARBA" id="ARBA00022679"/>
    </source>
</evidence>
<feature type="domain" description="SP-RING-type" evidence="13">
    <location>
        <begin position="109"/>
        <end position="153"/>
    </location>
</feature>
<evidence type="ECO:0000256" key="3">
    <source>
        <dbReference type="ARBA" id="ARBA00008212"/>
    </source>
</evidence>
<dbReference type="PANTHER" id="PTHR21330:SF1">
    <property type="entry name" value="E3 SUMO-PROTEIN LIGASE NSE2"/>
    <property type="match status" value="1"/>
</dbReference>
<name>A0A1J1I124_9DIPT</name>
<dbReference type="GO" id="GO:0005634">
    <property type="term" value="C:nucleus"/>
    <property type="evidence" value="ECO:0007669"/>
    <property type="project" value="UniProtKB-SubCell"/>
</dbReference>
<evidence type="ECO:0000256" key="4">
    <source>
        <dbReference type="ARBA" id="ARBA00020923"/>
    </source>
</evidence>
<dbReference type="CDD" id="cd16651">
    <property type="entry name" value="SPL-RING_NSE2"/>
    <property type="match status" value="1"/>
</dbReference>
<comment type="similarity">
    <text evidence="3">Belongs to the NSE2 family.</text>
</comment>
<evidence type="ECO:0000256" key="6">
    <source>
        <dbReference type="ARBA" id="ARBA00022723"/>
    </source>
</evidence>
<dbReference type="OrthoDB" id="26899at2759"/>
<keyword evidence="9" id="KW-0862">Zinc</keyword>
<evidence type="ECO:0000256" key="7">
    <source>
        <dbReference type="ARBA" id="ARBA00022771"/>
    </source>
</evidence>
<evidence type="ECO:0000313" key="14">
    <source>
        <dbReference type="EMBL" id="CRK94032.1"/>
    </source>
</evidence>
<keyword evidence="6" id="KW-0479">Metal-binding</keyword>
<dbReference type="UniPathway" id="UPA00886"/>
<keyword evidence="5" id="KW-0808">Transferase</keyword>
<keyword evidence="15" id="KW-1185">Reference proteome</keyword>
<gene>
    <name evidence="14" type="ORF">CLUMA_CG007556</name>
</gene>
<dbReference type="Pfam" id="PF11789">
    <property type="entry name" value="zf-Nse"/>
    <property type="match status" value="1"/>
</dbReference>
<dbReference type="SUPFAM" id="SSF57850">
    <property type="entry name" value="RING/U-box"/>
    <property type="match status" value="1"/>
</dbReference>